<dbReference type="EMBL" id="JBHFAA010000025">
    <property type="protein sequence ID" value="MFC1428533.1"/>
    <property type="molecule type" value="Genomic_DNA"/>
</dbReference>
<reference evidence="2 3" key="1">
    <citation type="submission" date="2024-09" db="EMBL/GenBank/DDBJ databases">
        <authorList>
            <person name="Lee S.D."/>
        </authorList>
    </citation>
    <scope>NUCLEOTIDE SEQUENCE [LARGE SCALE GENOMIC DNA]</scope>
    <source>
        <strain evidence="2 3">N1-12</strain>
    </source>
</reference>
<comment type="caution">
    <text evidence="2">The sequence shown here is derived from an EMBL/GenBank/DDBJ whole genome shotgun (WGS) entry which is preliminary data.</text>
</comment>
<dbReference type="Pfam" id="PF21806">
    <property type="entry name" value="DUF6879"/>
    <property type="match status" value="1"/>
</dbReference>
<evidence type="ECO:0000259" key="1">
    <source>
        <dbReference type="Pfam" id="PF21806"/>
    </source>
</evidence>
<evidence type="ECO:0000313" key="3">
    <source>
        <dbReference type="Proteomes" id="UP001592529"/>
    </source>
</evidence>
<accession>A0ABV6WS41</accession>
<dbReference type="InterPro" id="IPR049244">
    <property type="entry name" value="DUF6879"/>
</dbReference>
<feature type="domain" description="DUF6879" evidence="1">
    <location>
        <begin position="5"/>
        <end position="174"/>
    </location>
</feature>
<protein>
    <submittedName>
        <fullName evidence="2">DUF6879 family protein</fullName>
    </submittedName>
</protein>
<evidence type="ECO:0000313" key="2">
    <source>
        <dbReference type="EMBL" id="MFC1428533.1"/>
    </source>
</evidence>
<keyword evidence="3" id="KW-1185">Reference proteome</keyword>
<dbReference type="RefSeq" id="WP_380527927.1">
    <property type="nucleotide sequence ID" value="NZ_JBHFAA010000025.1"/>
</dbReference>
<organism evidence="2 3">
    <name type="scientific">Streptacidiphilus alkalitolerans</name>
    <dbReference type="NCBI Taxonomy" id="3342712"/>
    <lineage>
        <taxon>Bacteria</taxon>
        <taxon>Bacillati</taxon>
        <taxon>Actinomycetota</taxon>
        <taxon>Actinomycetes</taxon>
        <taxon>Kitasatosporales</taxon>
        <taxon>Streptomycetaceae</taxon>
        <taxon>Streptacidiphilus</taxon>
    </lineage>
</organism>
<dbReference type="Proteomes" id="UP001592529">
    <property type="component" value="Unassembled WGS sequence"/>
</dbReference>
<name>A0ABV6WS41_9ACTN</name>
<sequence>MQQIDWAEFIGRARTSAVHLEMRDAYGVAGEAAEFAAWKETGAIDLDPDSESWRDWSTIVRDATARGVQVRRARIVSEPVTAYTRWLHQSTVVNESVGERVRWLPRARASDIALPGNDFWVLDDALVQFHHFTGDGDWAQEGTFEHRTEPAVVRLCADAFEQVWERAVPHEDYKIS</sequence>
<proteinExistence type="predicted"/>
<gene>
    <name evidence="2" type="ORF">ACEZCY_35765</name>
</gene>